<proteinExistence type="predicted"/>
<comment type="caution">
    <text evidence="2">The sequence shown here is derived from an EMBL/GenBank/DDBJ whole genome shotgun (WGS) entry which is preliminary data.</text>
</comment>
<accession>A0A090ZIC2</accession>
<dbReference type="EMBL" id="JMQA01000020">
    <property type="protein sequence ID" value="KFN09990.1"/>
    <property type="molecule type" value="Genomic_DNA"/>
</dbReference>
<keyword evidence="1" id="KW-0812">Transmembrane</keyword>
<name>A0A090ZIC2_PAEMA</name>
<sequence length="128" mass="14191">MSVLATFLIVFSMIPVIPFLLVYFIYYYGAKREKKAAIMLAMDVTTLFLILGAAALFNNVFHSSFGFYLILLVLLIAGGLIGGAQNRLKGKVDVRRLLRAVWRLAFAGTGAAYILLFLISFITYILTA</sequence>
<dbReference type="GeneID" id="77006164"/>
<dbReference type="STRING" id="44252.DJ90_683"/>
<evidence type="ECO:0000256" key="1">
    <source>
        <dbReference type="SAM" id="Phobius"/>
    </source>
</evidence>
<evidence type="ECO:0008006" key="4">
    <source>
        <dbReference type="Google" id="ProtNLM"/>
    </source>
</evidence>
<protein>
    <recommendedName>
        <fullName evidence="4">DUF3397 family protein</fullName>
    </recommendedName>
</protein>
<reference evidence="2 3" key="1">
    <citation type="submission" date="2014-04" db="EMBL/GenBank/DDBJ databases">
        <authorList>
            <person name="Bishop-Lilly K.A."/>
            <person name="Broomall S.M."/>
            <person name="Chain P.S."/>
            <person name="Chertkov O."/>
            <person name="Coyne S.R."/>
            <person name="Daligault H.E."/>
            <person name="Davenport K.W."/>
            <person name="Erkkila T."/>
            <person name="Frey K.G."/>
            <person name="Gibbons H.S."/>
            <person name="Gu W."/>
            <person name="Jaissle J."/>
            <person name="Johnson S.L."/>
            <person name="Koroleva G.I."/>
            <person name="Ladner J.T."/>
            <person name="Lo C.-C."/>
            <person name="Minogue T.D."/>
            <person name="Munk C."/>
            <person name="Palacios G.F."/>
            <person name="Redden C.L."/>
            <person name="Rosenzweig C.N."/>
            <person name="Scholz M.B."/>
            <person name="Teshima H."/>
            <person name="Xu Y."/>
        </authorList>
    </citation>
    <scope>NUCLEOTIDE SEQUENCE [LARGE SCALE GENOMIC DNA]</scope>
    <source>
        <strain evidence="2 3">8244</strain>
    </source>
</reference>
<feature type="transmembrane region" description="Helical" evidence="1">
    <location>
        <begin position="6"/>
        <end position="29"/>
    </location>
</feature>
<organism evidence="2 3">
    <name type="scientific">Paenibacillus macerans</name>
    <name type="common">Bacillus macerans</name>
    <dbReference type="NCBI Taxonomy" id="44252"/>
    <lineage>
        <taxon>Bacteria</taxon>
        <taxon>Bacillati</taxon>
        <taxon>Bacillota</taxon>
        <taxon>Bacilli</taxon>
        <taxon>Bacillales</taxon>
        <taxon>Paenibacillaceae</taxon>
        <taxon>Paenibacillus</taxon>
    </lineage>
</organism>
<keyword evidence="3" id="KW-1185">Reference proteome</keyword>
<dbReference type="InterPro" id="IPR024515">
    <property type="entry name" value="DUF3397"/>
</dbReference>
<keyword evidence="1" id="KW-0472">Membrane</keyword>
<dbReference type="Proteomes" id="UP000029278">
    <property type="component" value="Unassembled WGS sequence"/>
</dbReference>
<dbReference type="AlphaFoldDB" id="A0A090ZIC2"/>
<evidence type="ECO:0000313" key="3">
    <source>
        <dbReference type="Proteomes" id="UP000029278"/>
    </source>
</evidence>
<feature type="transmembrane region" description="Helical" evidence="1">
    <location>
        <begin position="104"/>
        <end position="126"/>
    </location>
</feature>
<dbReference type="Pfam" id="PF11877">
    <property type="entry name" value="DUF3397"/>
    <property type="match status" value="1"/>
</dbReference>
<feature type="transmembrane region" description="Helical" evidence="1">
    <location>
        <begin position="36"/>
        <end position="57"/>
    </location>
</feature>
<dbReference type="RefSeq" id="WP_036621370.1">
    <property type="nucleotide sequence ID" value="NZ_BGML01000009.1"/>
</dbReference>
<feature type="transmembrane region" description="Helical" evidence="1">
    <location>
        <begin position="63"/>
        <end position="83"/>
    </location>
</feature>
<evidence type="ECO:0000313" key="2">
    <source>
        <dbReference type="EMBL" id="KFN09990.1"/>
    </source>
</evidence>
<dbReference type="HOGENOM" id="CLU_155053_1_0_9"/>
<keyword evidence="1" id="KW-1133">Transmembrane helix</keyword>
<gene>
    <name evidence="2" type="ORF">DJ90_683</name>
</gene>
<dbReference type="PATRIC" id="fig|44252.3.peg.1935"/>